<proteinExistence type="predicted"/>
<comment type="subcellular location">
    <subcellularLocation>
        <location evidence="1">Cytoplasm</location>
    </subcellularLocation>
</comment>
<keyword evidence="10" id="KW-0238">DNA-binding</keyword>
<keyword evidence="13" id="KW-0535">Nitrogen fixation</keyword>
<dbReference type="Pfam" id="PF25601">
    <property type="entry name" value="AAA_lid_14"/>
    <property type="match status" value="1"/>
</dbReference>
<evidence type="ECO:0000256" key="16">
    <source>
        <dbReference type="ARBA" id="ARBA00043886"/>
    </source>
</evidence>
<dbReference type="GO" id="GO:0043565">
    <property type="term" value="F:sequence-specific DNA binding"/>
    <property type="evidence" value="ECO:0007669"/>
    <property type="project" value="InterPro"/>
</dbReference>
<evidence type="ECO:0000256" key="17">
    <source>
        <dbReference type="PROSITE-ProRule" id="PRU00169"/>
    </source>
</evidence>
<keyword evidence="21" id="KW-1185">Reference proteome</keyword>
<evidence type="ECO:0000256" key="3">
    <source>
        <dbReference type="ARBA" id="ARBA00022490"/>
    </source>
</evidence>
<dbReference type="InterPro" id="IPR001789">
    <property type="entry name" value="Sig_transdc_resp-reg_receiver"/>
</dbReference>
<dbReference type="InterPro" id="IPR002078">
    <property type="entry name" value="Sigma_54_int"/>
</dbReference>
<keyword evidence="12" id="KW-0804">Transcription</keyword>
<evidence type="ECO:0000256" key="12">
    <source>
        <dbReference type="ARBA" id="ARBA00023163"/>
    </source>
</evidence>
<evidence type="ECO:0000256" key="14">
    <source>
        <dbReference type="ARBA" id="ARBA00029881"/>
    </source>
</evidence>
<keyword evidence="8" id="KW-0902">Two-component regulatory system</keyword>
<reference evidence="20 21" key="1">
    <citation type="submission" date="2018-12" db="EMBL/GenBank/DDBJ databases">
        <title>Croceicoccus ponticola sp. nov., a lipolytic bacterium isolated from seawater.</title>
        <authorList>
            <person name="Yoon J.-H."/>
        </authorList>
    </citation>
    <scope>NUCLEOTIDE SEQUENCE [LARGE SCALE GENOMIC DNA]</scope>
    <source>
        <strain evidence="20 21">GM-16</strain>
    </source>
</reference>
<dbReference type="EMBL" id="RXOL01000007">
    <property type="protein sequence ID" value="RVQ65457.1"/>
    <property type="molecule type" value="Genomic_DNA"/>
</dbReference>
<dbReference type="GO" id="GO:0005524">
    <property type="term" value="F:ATP binding"/>
    <property type="evidence" value="ECO:0007669"/>
    <property type="project" value="UniProtKB-KW"/>
</dbReference>
<dbReference type="SUPFAM" id="SSF52540">
    <property type="entry name" value="P-loop containing nucleoside triphosphate hydrolases"/>
    <property type="match status" value="1"/>
</dbReference>
<dbReference type="Gene3D" id="3.40.50.300">
    <property type="entry name" value="P-loop containing nucleotide triphosphate hydrolases"/>
    <property type="match status" value="1"/>
</dbReference>
<evidence type="ECO:0000256" key="4">
    <source>
        <dbReference type="ARBA" id="ARBA00022491"/>
    </source>
</evidence>
<evidence type="ECO:0000256" key="15">
    <source>
        <dbReference type="ARBA" id="ARBA00031910"/>
    </source>
</evidence>
<name>A0A437GUY4_9SPHN</name>
<dbReference type="GO" id="GO:0000160">
    <property type="term" value="P:phosphorelay signal transduction system"/>
    <property type="evidence" value="ECO:0007669"/>
    <property type="project" value="UniProtKB-KW"/>
</dbReference>
<dbReference type="Pfam" id="PF00158">
    <property type="entry name" value="Sigma54_activat"/>
    <property type="match status" value="1"/>
</dbReference>
<dbReference type="SUPFAM" id="SSF52172">
    <property type="entry name" value="CheY-like"/>
    <property type="match status" value="1"/>
</dbReference>
<evidence type="ECO:0000256" key="7">
    <source>
        <dbReference type="ARBA" id="ARBA00022840"/>
    </source>
</evidence>
<keyword evidence="9" id="KW-0805">Transcription regulation</keyword>
<dbReference type="Gene3D" id="1.10.10.60">
    <property type="entry name" value="Homeodomain-like"/>
    <property type="match status" value="1"/>
</dbReference>
<evidence type="ECO:0000313" key="20">
    <source>
        <dbReference type="EMBL" id="RVQ65457.1"/>
    </source>
</evidence>
<dbReference type="PROSITE" id="PS50110">
    <property type="entry name" value="RESPONSE_REGULATORY"/>
    <property type="match status" value="1"/>
</dbReference>
<dbReference type="CDD" id="cd00009">
    <property type="entry name" value="AAA"/>
    <property type="match status" value="1"/>
</dbReference>
<evidence type="ECO:0000256" key="10">
    <source>
        <dbReference type="ARBA" id="ARBA00023125"/>
    </source>
</evidence>
<evidence type="ECO:0000256" key="5">
    <source>
        <dbReference type="ARBA" id="ARBA00022553"/>
    </source>
</evidence>
<comment type="caution">
    <text evidence="20">The sequence shown here is derived from an EMBL/GenBank/DDBJ whole genome shotgun (WGS) entry which is preliminary data.</text>
</comment>
<evidence type="ECO:0000313" key="21">
    <source>
        <dbReference type="Proteomes" id="UP000283003"/>
    </source>
</evidence>
<organism evidence="20 21">
    <name type="scientific">Croceicoccus ponticola</name>
    <dbReference type="NCBI Taxonomy" id="2217664"/>
    <lineage>
        <taxon>Bacteria</taxon>
        <taxon>Pseudomonadati</taxon>
        <taxon>Pseudomonadota</taxon>
        <taxon>Alphaproteobacteria</taxon>
        <taxon>Sphingomonadales</taxon>
        <taxon>Erythrobacteraceae</taxon>
        <taxon>Croceicoccus</taxon>
    </lineage>
</organism>
<dbReference type="PROSITE" id="PS50045">
    <property type="entry name" value="SIGMA54_INTERACT_4"/>
    <property type="match status" value="1"/>
</dbReference>
<protein>
    <recommendedName>
        <fullName evidence="2">DNA-binding transcriptional regulator NtrC</fullName>
    </recommendedName>
    <alternativeName>
        <fullName evidence="14">Nitrogen regulation protein NR(I)</fullName>
    </alternativeName>
    <alternativeName>
        <fullName evidence="15">Nitrogen regulator I</fullName>
    </alternativeName>
</protein>
<dbReference type="PANTHER" id="PTHR32071">
    <property type="entry name" value="TRANSCRIPTIONAL REGULATORY PROTEIN"/>
    <property type="match status" value="1"/>
</dbReference>
<keyword evidence="4" id="KW-0678">Repressor</keyword>
<feature type="modified residue" description="4-aspartylphosphate" evidence="17">
    <location>
        <position position="60"/>
    </location>
</feature>
<evidence type="ECO:0000259" key="18">
    <source>
        <dbReference type="PROSITE" id="PS50045"/>
    </source>
</evidence>
<dbReference type="PRINTS" id="PR01590">
    <property type="entry name" value="HTHFIS"/>
</dbReference>
<feature type="domain" description="Response regulatory" evidence="19">
    <location>
        <begin position="8"/>
        <end position="125"/>
    </location>
</feature>
<dbReference type="CDD" id="cd00156">
    <property type="entry name" value="REC"/>
    <property type="match status" value="1"/>
</dbReference>
<dbReference type="AlphaFoldDB" id="A0A437GUY4"/>
<keyword evidence="11" id="KW-0010">Activator</keyword>
<keyword evidence="3" id="KW-0963">Cytoplasm</keyword>
<dbReference type="InterPro" id="IPR058031">
    <property type="entry name" value="AAA_lid_NorR"/>
</dbReference>
<evidence type="ECO:0000256" key="9">
    <source>
        <dbReference type="ARBA" id="ARBA00023015"/>
    </source>
</evidence>
<dbReference type="Pfam" id="PF00072">
    <property type="entry name" value="Response_reg"/>
    <property type="match status" value="1"/>
</dbReference>
<keyword evidence="7" id="KW-0067">ATP-binding</keyword>
<evidence type="ECO:0000256" key="1">
    <source>
        <dbReference type="ARBA" id="ARBA00004496"/>
    </source>
</evidence>
<evidence type="ECO:0000256" key="8">
    <source>
        <dbReference type="ARBA" id="ARBA00023012"/>
    </source>
</evidence>
<dbReference type="Gene3D" id="3.40.50.2300">
    <property type="match status" value="1"/>
</dbReference>
<dbReference type="InterPro" id="IPR025944">
    <property type="entry name" value="Sigma_54_int_dom_CS"/>
</dbReference>
<dbReference type="SUPFAM" id="SSF46689">
    <property type="entry name" value="Homeodomain-like"/>
    <property type="match status" value="1"/>
</dbReference>
<evidence type="ECO:0000256" key="6">
    <source>
        <dbReference type="ARBA" id="ARBA00022741"/>
    </source>
</evidence>
<evidence type="ECO:0000256" key="11">
    <source>
        <dbReference type="ARBA" id="ARBA00023159"/>
    </source>
</evidence>
<dbReference type="GO" id="GO:0005737">
    <property type="term" value="C:cytoplasm"/>
    <property type="evidence" value="ECO:0007669"/>
    <property type="project" value="UniProtKB-SubCell"/>
</dbReference>
<feature type="domain" description="Sigma-54 factor interaction" evidence="18">
    <location>
        <begin position="150"/>
        <end position="379"/>
    </location>
</feature>
<dbReference type="InterPro" id="IPR003593">
    <property type="entry name" value="AAA+_ATPase"/>
</dbReference>
<gene>
    <name evidence="20" type="ORF">EKN06_13040</name>
</gene>
<dbReference type="PANTHER" id="PTHR32071:SF95">
    <property type="entry name" value="DNA-BINDING TRANSCRIPTIONAL REGULATOR NTRC"/>
    <property type="match status" value="1"/>
</dbReference>
<evidence type="ECO:0000259" key="19">
    <source>
        <dbReference type="PROSITE" id="PS50110"/>
    </source>
</evidence>
<dbReference type="PROSITE" id="PS00688">
    <property type="entry name" value="SIGMA54_INTERACT_3"/>
    <property type="match status" value="1"/>
</dbReference>
<dbReference type="Pfam" id="PF02954">
    <property type="entry name" value="HTH_8"/>
    <property type="match status" value="1"/>
</dbReference>
<dbReference type="InterPro" id="IPR002197">
    <property type="entry name" value="HTH_Fis"/>
</dbReference>
<dbReference type="SMART" id="SM00382">
    <property type="entry name" value="AAA"/>
    <property type="match status" value="1"/>
</dbReference>
<evidence type="ECO:0000256" key="13">
    <source>
        <dbReference type="ARBA" id="ARBA00023231"/>
    </source>
</evidence>
<dbReference type="GO" id="GO:0006355">
    <property type="term" value="P:regulation of DNA-templated transcription"/>
    <property type="evidence" value="ECO:0007669"/>
    <property type="project" value="InterPro"/>
</dbReference>
<keyword evidence="6" id="KW-0547">Nucleotide-binding</keyword>
<dbReference type="OrthoDB" id="7416568at2"/>
<comment type="function">
    <text evidence="16">Member of the two-component regulatory system NtrB/NtrC, which controls expression of the nitrogen-regulated (ntr) genes in response to nitrogen limitation. Phosphorylated NtrC binds directly to DNA and stimulates the formation of open promoter-sigma54-RNA polymerase complexes.</text>
</comment>
<dbReference type="InterPro" id="IPR027417">
    <property type="entry name" value="P-loop_NTPase"/>
</dbReference>
<dbReference type="InterPro" id="IPR009057">
    <property type="entry name" value="Homeodomain-like_sf"/>
</dbReference>
<accession>A0A437GUY4</accession>
<sequence length="471" mass="50451">MGEDEPRLLLLVDRDPAQVRLVGALAARAGWRTHAESDSATALAYLASDETESPQALLLDSMVAREDSCQLIGQIRAAAPSLPILFLAQSASPLMAVEAMRAGATDYLMKPIASERVLYALDSSVHADVRRDELAPLSEKIDAPLDFDMMIGSASNFRDAMARAAKSARGHTPVLITGEPGTGKELLGRAMRSASPRAKAPVVVLHTAGMSAGNLESALYGHERGAFPGAFDRRIGCLQDADGGTLLIDDIERLPPALQQRLAKTITTGEARPMGANHSFRLDVRVIATAAEEYGLLVGHAMLDPALASVFTGASIHLPPLRERHGDIAPLARHFLALIGEQPGLRRLGVTDEALALLEGYEWPGNLRQLQAVLFRAAVFCDRDALTVQDFPQLFDLVGDALPAANINHGGGVTLFGPDGHLRTLEEIESDVIRLAIGHYRGRMSEVARRLGIGRSTLYRKVGDLGIDNAA</sequence>
<evidence type="ECO:0000256" key="2">
    <source>
        <dbReference type="ARBA" id="ARBA00019059"/>
    </source>
</evidence>
<dbReference type="InterPro" id="IPR011006">
    <property type="entry name" value="CheY-like_superfamily"/>
</dbReference>
<keyword evidence="5 17" id="KW-0597">Phosphoprotein</keyword>
<dbReference type="RefSeq" id="WP_127613362.1">
    <property type="nucleotide sequence ID" value="NZ_RXOL01000007.1"/>
</dbReference>
<dbReference type="Gene3D" id="1.10.8.60">
    <property type="match status" value="1"/>
</dbReference>
<dbReference type="SMART" id="SM00448">
    <property type="entry name" value="REC"/>
    <property type="match status" value="1"/>
</dbReference>
<dbReference type="Proteomes" id="UP000283003">
    <property type="component" value="Unassembled WGS sequence"/>
</dbReference>